<dbReference type="Pfam" id="PF01397">
    <property type="entry name" value="Terpene_synth"/>
    <property type="match status" value="1"/>
</dbReference>
<dbReference type="FunFam" id="1.10.600.10:FF:000007">
    <property type="entry name" value="Isoprene synthase, chloroplastic"/>
    <property type="match status" value="1"/>
</dbReference>
<evidence type="ECO:0000259" key="3">
    <source>
        <dbReference type="Pfam" id="PF03936"/>
    </source>
</evidence>
<dbReference type="PANTHER" id="PTHR31225:SF94">
    <property type="entry name" value="ALPHA-FARNESENE SYNTHASE"/>
    <property type="match status" value="1"/>
</dbReference>
<dbReference type="GO" id="GO:0000287">
    <property type="term" value="F:magnesium ion binding"/>
    <property type="evidence" value="ECO:0007669"/>
    <property type="project" value="InterPro"/>
</dbReference>
<protein>
    <submittedName>
        <fullName evidence="4">OLC1v1021978C1</fullName>
    </submittedName>
</protein>
<evidence type="ECO:0000259" key="2">
    <source>
        <dbReference type="Pfam" id="PF01397"/>
    </source>
</evidence>
<dbReference type="Gene3D" id="1.10.600.10">
    <property type="entry name" value="Farnesyl Diphosphate Synthase"/>
    <property type="match status" value="1"/>
</dbReference>
<dbReference type="CDD" id="cd00684">
    <property type="entry name" value="Terpene_cyclase_plant_C1"/>
    <property type="match status" value="1"/>
</dbReference>
<dbReference type="GO" id="GO:0016102">
    <property type="term" value="P:diterpenoid biosynthetic process"/>
    <property type="evidence" value="ECO:0007669"/>
    <property type="project" value="InterPro"/>
</dbReference>
<feature type="domain" description="Terpene synthase N-terminal" evidence="2">
    <location>
        <begin position="79"/>
        <end position="231"/>
    </location>
</feature>
<evidence type="ECO:0000256" key="1">
    <source>
        <dbReference type="ARBA" id="ARBA00022723"/>
    </source>
</evidence>
<dbReference type="AlphaFoldDB" id="A0AAV1BYJ2"/>
<dbReference type="InterPro" id="IPR036965">
    <property type="entry name" value="Terpene_synth_N_sf"/>
</dbReference>
<dbReference type="SFLD" id="SFLDS00005">
    <property type="entry name" value="Isoprenoid_Synthase_Type_I"/>
    <property type="match status" value="1"/>
</dbReference>
<organism evidence="4 5">
    <name type="scientific">Oldenlandia corymbosa var. corymbosa</name>
    <dbReference type="NCBI Taxonomy" id="529605"/>
    <lineage>
        <taxon>Eukaryota</taxon>
        <taxon>Viridiplantae</taxon>
        <taxon>Streptophyta</taxon>
        <taxon>Embryophyta</taxon>
        <taxon>Tracheophyta</taxon>
        <taxon>Spermatophyta</taxon>
        <taxon>Magnoliopsida</taxon>
        <taxon>eudicotyledons</taxon>
        <taxon>Gunneridae</taxon>
        <taxon>Pentapetalae</taxon>
        <taxon>asterids</taxon>
        <taxon>lamiids</taxon>
        <taxon>Gentianales</taxon>
        <taxon>Rubiaceae</taxon>
        <taxon>Rubioideae</taxon>
        <taxon>Spermacoceae</taxon>
        <taxon>Hedyotis-Oldenlandia complex</taxon>
        <taxon>Oldenlandia</taxon>
    </lineage>
</organism>
<dbReference type="Pfam" id="PF03936">
    <property type="entry name" value="Terpene_synth_C"/>
    <property type="match status" value="1"/>
</dbReference>
<feature type="domain" description="Terpene synthase metal-binding" evidence="3">
    <location>
        <begin position="308"/>
        <end position="548"/>
    </location>
</feature>
<dbReference type="InterPro" id="IPR050148">
    <property type="entry name" value="Terpene_synthase-like"/>
</dbReference>
<accession>A0AAV1BYJ2</accession>
<dbReference type="GO" id="GO:0010333">
    <property type="term" value="F:terpene synthase activity"/>
    <property type="evidence" value="ECO:0007669"/>
    <property type="project" value="InterPro"/>
</dbReference>
<dbReference type="InterPro" id="IPR034741">
    <property type="entry name" value="Terpene_cyclase-like_1_C"/>
</dbReference>
<sequence length="616" mass="70862">MHCCFSPSYVSFYQVLSLKCIYIKAHQMQILYFLSSSPNYSQHQISCWPKILMAAADNSYKVEYQSVQRRTANYKPNIWKPDRLQSLTTDFWEKECNKKRVQVLKKEVACMFSEANNNPLLKLELVDHISKLGLNNYFEEEIHSALNGIIISDGNELYSTALCFRLLRHYGHNASEEMFRSFVDEAGKFMTGKNVITLKALIELFEASNMGKEEENILKEARLFTVQSLSSFGGISHCDLFTKQLVTRAMRLPWQWGVAWYNVKKHINAYEKGHKQNTKLIELSKLNFNLVQALHQEDLKDVSRWWINLGINKKLNFSRDRIVESFLFAAGVASGAQHGSLRKWMTKVIKLILIIDDVYDIYGSLEELECFTNAVEMWSPGEVKDLPECIKICFWALFNTTQEIAVEIQQEKGWTSVLPNLHNKWADFCKALLLEAKWYHQGYTPSLEEYLENGWTSSSGPLLALLTILGVEDGRMKRDVAEFSKPYWDITYHSSLIIRLCNDQGTSAAELERGDAASSILCYMREANVTEEAAREHIKSLIIRSWRKINGHSYNTTGSFVEDEPARYIINIARAAHFIYQNGDGFGVQDGETRDQVLLNLIEPLQINQLVDQIHC</sequence>
<dbReference type="InterPro" id="IPR008949">
    <property type="entry name" value="Isoprenoid_synthase_dom_sf"/>
</dbReference>
<evidence type="ECO:0000313" key="4">
    <source>
        <dbReference type="EMBL" id="CAI9087803.1"/>
    </source>
</evidence>
<reference evidence="4" key="1">
    <citation type="submission" date="2023-03" db="EMBL/GenBank/DDBJ databases">
        <authorList>
            <person name="Julca I."/>
        </authorList>
    </citation>
    <scope>NUCLEOTIDE SEQUENCE</scope>
</reference>
<dbReference type="InterPro" id="IPR005630">
    <property type="entry name" value="Terpene_synthase_metal-bd"/>
</dbReference>
<dbReference type="EMBL" id="OX459118">
    <property type="protein sequence ID" value="CAI9087803.1"/>
    <property type="molecule type" value="Genomic_DNA"/>
</dbReference>
<dbReference type="PANTHER" id="PTHR31225">
    <property type="entry name" value="OS04G0344100 PROTEIN-RELATED"/>
    <property type="match status" value="1"/>
</dbReference>
<dbReference type="Gene3D" id="1.50.10.130">
    <property type="entry name" value="Terpene synthase, N-terminal domain"/>
    <property type="match status" value="1"/>
</dbReference>
<name>A0AAV1BYJ2_OLDCO</name>
<dbReference type="SUPFAM" id="SSF48576">
    <property type="entry name" value="Terpenoid synthases"/>
    <property type="match status" value="1"/>
</dbReference>
<evidence type="ECO:0000313" key="5">
    <source>
        <dbReference type="Proteomes" id="UP001161247"/>
    </source>
</evidence>
<dbReference type="SFLD" id="SFLDG01019">
    <property type="entry name" value="Terpene_Cyclase_Like_1_C_Termi"/>
    <property type="match status" value="1"/>
</dbReference>
<dbReference type="SUPFAM" id="SSF48239">
    <property type="entry name" value="Terpenoid cyclases/Protein prenyltransferases"/>
    <property type="match status" value="1"/>
</dbReference>
<keyword evidence="5" id="KW-1185">Reference proteome</keyword>
<gene>
    <name evidence="4" type="ORF">OLC1_LOCUS535</name>
</gene>
<dbReference type="InterPro" id="IPR008930">
    <property type="entry name" value="Terpenoid_cyclase/PrenylTrfase"/>
</dbReference>
<keyword evidence="1" id="KW-0479">Metal-binding</keyword>
<dbReference type="Proteomes" id="UP001161247">
    <property type="component" value="Chromosome 1"/>
</dbReference>
<dbReference type="InterPro" id="IPR001906">
    <property type="entry name" value="Terpene_synth_N"/>
</dbReference>
<proteinExistence type="predicted"/>
<dbReference type="InterPro" id="IPR044814">
    <property type="entry name" value="Terpene_cyclase_plant_C1"/>
</dbReference>